<name>W4M8J0_9BACT</name>
<dbReference type="HOGENOM" id="CLU_055261_0_0_7"/>
<proteinExistence type="predicted"/>
<protein>
    <recommendedName>
        <fullName evidence="1">Insertion element IS402-like domain-containing protein</fullName>
    </recommendedName>
</protein>
<dbReference type="EMBL" id="AZHX01000752">
    <property type="protein sequence ID" value="ETX06231.1"/>
    <property type="molecule type" value="Genomic_DNA"/>
</dbReference>
<comment type="caution">
    <text evidence="2">The sequence shown here is derived from an EMBL/GenBank/DDBJ whole genome shotgun (WGS) entry which is preliminary data.</text>
</comment>
<gene>
    <name evidence="2" type="ORF">ETSY2_18360</name>
</gene>
<dbReference type="Pfam" id="PF13340">
    <property type="entry name" value="DUF4096"/>
    <property type="match status" value="1"/>
</dbReference>
<evidence type="ECO:0000259" key="1">
    <source>
        <dbReference type="Pfam" id="PF13340"/>
    </source>
</evidence>
<dbReference type="InterPro" id="IPR025161">
    <property type="entry name" value="IS402-like_dom"/>
</dbReference>
<reference evidence="2 3" key="1">
    <citation type="journal article" date="2014" name="Nature">
        <title>An environmental bacterial taxon with a large and distinct metabolic repertoire.</title>
        <authorList>
            <person name="Wilson M.C."/>
            <person name="Mori T."/>
            <person name="Ruckert C."/>
            <person name="Uria A.R."/>
            <person name="Helf M.J."/>
            <person name="Takada K."/>
            <person name="Gernert C."/>
            <person name="Steffens U.A."/>
            <person name="Heycke N."/>
            <person name="Schmitt S."/>
            <person name="Rinke C."/>
            <person name="Helfrich E.J."/>
            <person name="Brachmann A.O."/>
            <person name="Gurgui C."/>
            <person name="Wakimoto T."/>
            <person name="Kracht M."/>
            <person name="Crusemann M."/>
            <person name="Hentschel U."/>
            <person name="Abe I."/>
            <person name="Matsunaga S."/>
            <person name="Kalinowski J."/>
            <person name="Takeyama H."/>
            <person name="Piel J."/>
        </authorList>
    </citation>
    <scope>NUCLEOTIDE SEQUENCE [LARGE SCALE GENOMIC DNA]</scope>
    <source>
        <strain evidence="3">TSY2</strain>
    </source>
</reference>
<organism evidence="2 3">
    <name type="scientific">Candidatus Entotheonella gemina</name>
    <dbReference type="NCBI Taxonomy" id="1429439"/>
    <lineage>
        <taxon>Bacteria</taxon>
        <taxon>Pseudomonadati</taxon>
        <taxon>Nitrospinota/Tectimicrobiota group</taxon>
        <taxon>Candidatus Tectimicrobiota</taxon>
        <taxon>Candidatus Entotheonellia</taxon>
        <taxon>Candidatus Entotheonellales</taxon>
        <taxon>Candidatus Entotheonellaceae</taxon>
        <taxon>Candidatus Entotheonella</taxon>
    </lineage>
</organism>
<dbReference type="AlphaFoldDB" id="W4M8J0"/>
<evidence type="ECO:0000313" key="2">
    <source>
        <dbReference type="EMBL" id="ETX06231.1"/>
    </source>
</evidence>
<feature type="domain" description="Insertion element IS402-like" evidence="1">
    <location>
        <begin position="11"/>
        <end position="88"/>
    </location>
</feature>
<dbReference type="PANTHER" id="PTHR30007:SF0">
    <property type="entry name" value="TRANSPOSASE"/>
    <property type="match status" value="1"/>
</dbReference>
<accession>W4M8J0</accession>
<sequence length="170" mass="20066">MSANYHYPTDLSDEQCNWLQYLLPPRAWHPGGGGRPPSCDLRGIVKGILDLNQTGCQWRMIPPAFGNWRTIYGYFKGWRKAGVWANVMEKWRQLEDWVRGLKRTHKIELKSTLHQEGQGFRVVPWRWAVERTFAWLMNDRGHSRDDERLTVNSEAMIRMSMIRLLLKRLA</sequence>
<dbReference type="Proteomes" id="UP000019140">
    <property type="component" value="Unassembled WGS sequence"/>
</dbReference>
<keyword evidence="3" id="KW-1185">Reference proteome</keyword>
<evidence type="ECO:0000313" key="3">
    <source>
        <dbReference type="Proteomes" id="UP000019140"/>
    </source>
</evidence>
<dbReference type="PANTHER" id="PTHR30007">
    <property type="entry name" value="PHP DOMAIN PROTEIN"/>
    <property type="match status" value="1"/>
</dbReference>